<keyword evidence="3" id="KW-0460">Magnesium</keyword>
<evidence type="ECO:0000256" key="4">
    <source>
        <dbReference type="ARBA" id="ARBA00023134"/>
    </source>
</evidence>
<dbReference type="GO" id="GO:0046872">
    <property type="term" value="F:metal ion binding"/>
    <property type="evidence" value="ECO:0007669"/>
    <property type="project" value="UniProtKB-KW"/>
</dbReference>
<evidence type="ECO:0000256" key="1">
    <source>
        <dbReference type="ARBA" id="ARBA00022723"/>
    </source>
</evidence>
<keyword evidence="8" id="KW-1185">Reference proteome</keyword>
<dbReference type="PROSITE" id="PS51706">
    <property type="entry name" value="G_ENGB"/>
    <property type="match status" value="1"/>
</dbReference>
<sequence>MEILIPKKGANKITVHKCRSAADVLAAPEEFLRVPHIAVVGRANVGKSSLINHVLQQKALVKTSSAAGKTNSVDMLLVNDKFVLTDLPGYPNMTSSTGRQVAGDKRWHGEWENMVHSYLELGAQGKIDFRALLLLFNIEKKVSPTDLEFLEDLGYHSFPQLLVMTKDDKMKGHEERNKRAEGLRKRLKWEGPHIHYRTDSENPLSRKSRRHLQRFIRSFVTADDVEGARAAIAAAWQSRVSKSKAESLESPPSSEDSTPHDQDKRNSVSEA</sequence>
<reference evidence="7 8" key="1">
    <citation type="journal article" date="2015" name="Genome Biol. Evol.">
        <title>Comparative Genomics of a Bacterivorous Green Alga Reveals Evolutionary Causalities and Consequences of Phago-Mixotrophic Mode of Nutrition.</title>
        <authorList>
            <person name="Burns J.A."/>
            <person name="Paasch A."/>
            <person name="Narechania A."/>
            <person name="Kim E."/>
        </authorList>
    </citation>
    <scope>NUCLEOTIDE SEQUENCE [LARGE SCALE GENOMIC DNA]</scope>
    <source>
        <strain evidence="7 8">PLY_AMNH</strain>
    </source>
</reference>
<dbReference type="InterPro" id="IPR006073">
    <property type="entry name" value="GTP-bd"/>
</dbReference>
<dbReference type="Proteomes" id="UP001190700">
    <property type="component" value="Unassembled WGS sequence"/>
</dbReference>
<dbReference type="PANTHER" id="PTHR11649:SF13">
    <property type="entry name" value="ENGB-TYPE G DOMAIN-CONTAINING PROTEIN"/>
    <property type="match status" value="1"/>
</dbReference>
<evidence type="ECO:0000256" key="5">
    <source>
        <dbReference type="SAM" id="MobiDB-lite"/>
    </source>
</evidence>
<protein>
    <recommendedName>
        <fullName evidence="6">EngB-type G domain-containing protein</fullName>
    </recommendedName>
</protein>
<organism evidence="7 8">
    <name type="scientific">Cymbomonas tetramitiformis</name>
    <dbReference type="NCBI Taxonomy" id="36881"/>
    <lineage>
        <taxon>Eukaryota</taxon>
        <taxon>Viridiplantae</taxon>
        <taxon>Chlorophyta</taxon>
        <taxon>Pyramimonadophyceae</taxon>
        <taxon>Pyramimonadales</taxon>
        <taxon>Pyramimonadaceae</taxon>
        <taxon>Cymbomonas</taxon>
    </lineage>
</organism>
<evidence type="ECO:0000259" key="6">
    <source>
        <dbReference type="PROSITE" id="PS51706"/>
    </source>
</evidence>
<feature type="domain" description="EngB-type G" evidence="6">
    <location>
        <begin position="33"/>
        <end position="226"/>
    </location>
</feature>
<dbReference type="PANTHER" id="PTHR11649">
    <property type="entry name" value="MSS1/TRME-RELATED GTP-BINDING PROTEIN"/>
    <property type="match status" value="1"/>
</dbReference>
<evidence type="ECO:0000313" key="8">
    <source>
        <dbReference type="Proteomes" id="UP001190700"/>
    </source>
</evidence>
<keyword evidence="4" id="KW-0342">GTP-binding</keyword>
<dbReference type="Gene3D" id="3.40.50.300">
    <property type="entry name" value="P-loop containing nucleotide triphosphate hydrolases"/>
    <property type="match status" value="1"/>
</dbReference>
<dbReference type="Pfam" id="PF01926">
    <property type="entry name" value="MMR_HSR1"/>
    <property type="match status" value="1"/>
</dbReference>
<keyword evidence="1" id="KW-0479">Metal-binding</keyword>
<accession>A0AAE0C280</accession>
<dbReference type="SUPFAM" id="SSF52540">
    <property type="entry name" value="P-loop containing nucleoside triphosphate hydrolases"/>
    <property type="match status" value="1"/>
</dbReference>
<dbReference type="InterPro" id="IPR027417">
    <property type="entry name" value="P-loop_NTPase"/>
</dbReference>
<name>A0AAE0C280_9CHLO</name>
<evidence type="ECO:0000313" key="7">
    <source>
        <dbReference type="EMBL" id="KAK3247048.1"/>
    </source>
</evidence>
<comment type="caution">
    <text evidence="7">The sequence shown here is derived from an EMBL/GenBank/DDBJ whole genome shotgun (WGS) entry which is preliminary data.</text>
</comment>
<dbReference type="AlphaFoldDB" id="A0AAE0C280"/>
<feature type="region of interest" description="Disordered" evidence="5">
    <location>
        <begin position="237"/>
        <end position="271"/>
    </location>
</feature>
<feature type="compositionally biased region" description="Basic and acidic residues" evidence="5">
    <location>
        <begin position="257"/>
        <end position="271"/>
    </location>
</feature>
<proteinExistence type="predicted"/>
<dbReference type="GO" id="GO:0005525">
    <property type="term" value="F:GTP binding"/>
    <property type="evidence" value="ECO:0007669"/>
    <property type="project" value="UniProtKB-KW"/>
</dbReference>
<gene>
    <name evidence="7" type="ORF">CYMTET_43444</name>
</gene>
<evidence type="ECO:0000256" key="2">
    <source>
        <dbReference type="ARBA" id="ARBA00022741"/>
    </source>
</evidence>
<evidence type="ECO:0000256" key="3">
    <source>
        <dbReference type="ARBA" id="ARBA00022842"/>
    </source>
</evidence>
<dbReference type="InterPro" id="IPR030393">
    <property type="entry name" value="G_ENGB_dom"/>
</dbReference>
<keyword evidence="2" id="KW-0547">Nucleotide-binding</keyword>
<dbReference type="EMBL" id="LGRX02029273">
    <property type="protein sequence ID" value="KAK3247048.1"/>
    <property type="molecule type" value="Genomic_DNA"/>
</dbReference>